<organism evidence="4 5">
    <name type="scientific">Mycobacterium ahvazicum</name>
    <dbReference type="NCBI Taxonomy" id="1964395"/>
    <lineage>
        <taxon>Bacteria</taxon>
        <taxon>Bacillati</taxon>
        <taxon>Actinomycetota</taxon>
        <taxon>Actinomycetes</taxon>
        <taxon>Mycobacteriales</taxon>
        <taxon>Mycobacteriaceae</taxon>
        <taxon>Mycobacterium</taxon>
        <taxon>Mycobacterium simiae complex</taxon>
    </lineage>
</organism>
<evidence type="ECO:0000256" key="1">
    <source>
        <dbReference type="SAM" id="MobiDB-lite"/>
    </source>
</evidence>
<evidence type="ECO:0000313" key="5">
    <source>
        <dbReference type="Proteomes" id="UP000236318"/>
    </source>
</evidence>
<dbReference type="EMBL" id="FXEG02000003">
    <property type="protein sequence ID" value="SOX55004.1"/>
    <property type="molecule type" value="Genomic_DNA"/>
</dbReference>
<feature type="compositionally biased region" description="Low complexity" evidence="1">
    <location>
        <begin position="293"/>
        <end position="305"/>
    </location>
</feature>
<evidence type="ECO:0000259" key="2">
    <source>
        <dbReference type="Pfam" id="PF18625"/>
    </source>
</evidence>
<feature type="domain" description="ESX-1 secretion-associated protein EspB PE" evidence="2">
    <location>
        <begin position="12"/>
        <end position="89"/>
    </location>
</feature>
<evidence type="ECO:0000313" key="4">
    <source>
        <dbReference type="EMBL" id="SOX55004.1"/>
    </source>
</evidence>
<evidence type="ECO:0000259" key="3">
    <source>
        <dbReference type="Pfam" id="PF21856"/>
    </source>
</evidence>
<feature type="compositionally biased region" description="Gly residues" evidence="1">
    <location>
        <begin position="423"/>
        <end position="434"/>
    </location>
</feature>
<proteinExistence type="predicted"/>
<feature type="region of interest" description="Disordered" evidence="1">
    <location>
        <begin position="293"/>
        <end position="363"/>
    </location>
</feature>
<dbReference type="Proteomes" id="UP000236318">
    <property type="component" value="Unassembled WGS sequence"/>
</dbReference>
<accession>A0A2K4YE09</accession>
<feature type="region of interest" description="Disordered" evidence="1">
    <location>
        <begin position="390"/>
        <end position="488"/>
    </location>
</feature>
<reference evidence="4" key="1">
    <citation type="submission" date="2018-01" db="EMBL/GenBank/DDBJ databases">
        <authorList>
            <consortium name="Urmite Genomes"/>
        </authorList>
    </citation>
    <scope>NUCLEOTIDE SEQUENCE [LARGE SCALE GENOMIC DNA]</scope>
    <source>
        <strain evidence="4">AFP003</strain>
    </source>
</reference>
<sequence length="488" mass="51071">MTQPLAVNVEKQELLARAAELEQPIPGLPSELQALQAPCNLAPIVAAAEQLVLSANNMRIYLAVGEKERANLAESLRNAAEAYEDADEGAAQALHNGTSVSNRPVQHAAQVVDRASLKDTRLAADPLPNEFQTVKQRAFDLEQPDQGAAFLAFADAWAAHRVALLQAVVRFRPFTEWSGTACAAVEANFDQQRSWLTGMAELCNQLVTQAHTVVAAHRWMRGAHIVFPDLNPAGGDYVLDYAEILRCEQTWERIWDDPTQAAYKQSYIEFFQKAQEKSDELIAQYQQKANLPLAPINPATPPAATGIQPPSDDDLPDGGGSLYPDGSPGDAPAGVPSVPSIPSLPMGSTPKAPPQPSPALAGINNTKVAGLPKAGAPGLKPASIGLGGLGMPSTPLQDPHYGTASPGAAAKGTEGAGFAAPGRSGGGATGGGMGAAPLGAPGDRGAGKGKRVQRDDDAIYTENRAWTEGIIGRLPAPKSATDQKGQKP</sequence>
<feature type="domain" description="ESX-1 secretion-associated protein EspB PPE" evidence="3">
    <location>
        <begin position="131"/>
        <end position="304"/>
    </location>
</feature>
<name>A0A2K4YE09_9MYCO</name>
<dbReference type="Pfam" id="PF18625">
    <property type="entry name" value="EspB_PE"/>
    <property type="match status" value="1"/>
</dbReference>
<comment type="caution">
    <text evidence="4">The sequence shown here is derived from an EMBL/GenBank/DDBJ whole genome shotgun (WGS) entry which is preliminary data.</text>
</comment>
<dbReference type="OrthoDB" id="4673485at2"/>
<dbReference type="InterPro" id="IPR054056">
    <property type="entry name" value="EspB_PPE"/>
</dbReference>
<dbReference type="InterPro" id="IPR041275">
    <property type="entry name" value="EspB_PE"/>
</dbReference>
<dbReference type="RefSeq" id="WP_096289119.1">
    <property type="nucleotide sequence ID" value="NZ_FXEG02000003.1"/>
</dbReference>
<protein>
    <submittedName>
        <fullName evidence="4">ESX-1 secretion-associated protein EspB</fullName>
    </submittedName>
</protein>
<dbReference type="AlphaFoldDB" id="A0A2K4YE09"/>
<dbReference type="Pfam" id="PF21856">
    <property type="entry name" value="EspB_PPE"/>
    <property type="match status" value="1"/>
</dbReference>
<keyword evidence="5" id="KW-1185">Reference proteome</keyword>
<gene>
    <name evidence="4" type="ORF">MAAFP003_3686</name>
</gene>